<organism evidence="1 2">
    <name type="scientific">Racocetra fulgida</name>
    <dbReference type="NCBI Taxonomy" id="60492"/>
    <lineage>
        <taxon>Eukaryota</taxon>
        <taxon>Fungi</taxon>
        <taxon>Fungi incertae sedis</taxon>
        <taxon>Mucoromycota</taxon>
        <taxon>Glomeromycotina</taxon>
        <taxon>Glomeromycetes</taxon>
        <taxon>Diversisporales</taxon>
        <taxon>Gigasporaceae</taxon>
        <taxon>Racocetra</taxon>
    </lineage>
</organism>
<accession>A0A9N8VTT1</accession>
<comment type="caution">
    <text evidence="1">The sequence shown here is derived from an EMBL/GenBank/DDBJ whole genome shotgun (WGS) entry which is preliminary data.</text>
</comment>
<sequence>MTQKPHTLITQRHYKKGEIPGVWWYFEENPKISSNLDLENTQIFEPTNHDTNHDNTNKLLQT</sequence>
<dbReference type="Proteomes" id="UP000789396">
    <property type="component" value="Unassembled WGS sequence"/>
</dbReference>
<dbReference type="EMBL" id="CAJVPZ010000312">
    <property type="protein sequence ID" value="CAG8460744.1"/>
    <property type="molecule type" value="Genomic_DNA"/>
</dbReference>
<proteinExistence type="predicted"/>
<keyword evidence="2" id="KW-1185">Reference proteome</keyword>
<evidence type="ECO:0000313" key="2">
    <source>
        <dbReference type="Proteomes" id="UP000789396"/>
    </source>
</evidence>
<reference evidence="1" key="1">
    <citation type="submission" date="2021-06" db="EMBL/GenBank/DDBJ databases">
        <authorList>
            <person name="Kallberg Y."/>
            <person name="Tangrot J."/>
            <person name="Rosling A."/>
        </authorList>
    </citation>
    <scope>NUCLEOTIDE SEQUENCE</scope>
    <source>
        <strain evidence="1">IN212</strain>
    </source>
</reference>
<dbReference type="AlphaFoldDB" id="A0A9N8VTT1"/>
<protein>
    <submittedName>
        <fullName evidence="1">13045_t:CDS:1</fullName>
    </submittedName>
</protein>
<name>A0A9N8VTT1_9GLOM</name>
<gene>
    <name evidence="1" type="ORF">RFULGI_LOCUS673</name>
</gene>
<evidence type="ECO:0000313" key="1">
    <source>
        <dbReference type="EMBL" id="CAG8460744.1"/>
    </source>
</evidence>